<evidence type="ECO:0000313" key="1">
    <source>
        <dbReference type="EMBL" id="GAG46745.1"/>
    </source>
</evidence>
<protein>
    <submittedName>
        <fullName evidence="1">Uncharacterized protein</fullName>
    </submittedName>
</protein>
<name>X0XTZ4_9ZZZZ</name>
<feature type="non-terminal residue" evidence="1">
    <location>
        <position position="1"/>
    </location>
</feature>
<dbReference type="AlphaFoldDB" id="X0XTZ4"/>
<proteinExistence type="predicted"/>
<organism evidence="1">
    <name type="scientific">marine sediment metagenome</name>
    <dbReference type="NCBI Taxonomy" id="412755"/>
    <lineage>
        <taxon>unclassified sequences</taxon>
        <taxon>metagenomes</taxon>
        <taxon>ecological metagenomes</taxon>
    </lineage>
</organism>
<sequence length="47" mass="5344">PLLGKGGSIEFLVHIRTDKEFVFKTENIIDEALKDAKELNSKHLDSF</sequence>
<comment type="caution">
    <text evidence="1">The sequence shown here is derived from an EMBL/GenBank/DDBJ whole genome shotgun (WGS) entry which is preliminary data.</text>
</comment>
<dbReference type="EMBL" id="BARS01056892">
    <property type="protein sequence ID" value="GAG46745.1"/>
    <property type="molecule type" value="Genomic_DNA"/>
</dbReference>
<accession>X0XTZ4</accession>
<reference evidence="1" key="1">
    <citation type="journal article" date="2014" name="Front. Microbiol.">
        <title>High frequency of phylogenetically diverse reductive dehalogenase-homologous genes in deep subseafloor sedimentary metagenomes.</title>
        <authorList>
            <person name="Kawai M."/>
            <person name="Futagami T."/>
            <person name="Toyoda A."/>
            <person name="Takaki Y."/>
            <person name="Nishi S."/>
            <person name="Hori S."/>
            <person name="Arai W."/>
            <person name="Tsubouchi T."/>
            <person name="Morono Y."/>
            <person name="Uchiyama I."/>
            <person name="Ito T."/>
            <person name="Fujiyama A."/>
            <person name="Inagaki F."/>
            <person name="Takami H."/>
        </authorList>
    </citation>
    <scope>NUCLEOTIDE SEQUENCE</scope>
    <source>
        <strain evidence="1">Expedition CK06-06</strain>
    </source>
</reference>
<gene>
    <name evidence="1" type="ORF">S01H1_83627</name>
</gene>